<gene>
    <name evidence="1" type="ORF">CRV2_00007187</name>
</gene>
<dbReference type="EMBL" id="CADEHS020000003">
    <property type="protein sequence ID" value="CAG9938758.1"/>
    <property type="molecule type" value="Genomic_DNA"/>
</dbReference>
<accession>A0ACA9TD05</accession>
<dbReference type="Proteomes" id="UP000836387">
    <property type="component" value="Unassembled WGS sequence"/>
</dbReference>
<organism evidence="1 2">
    <name type="scientific">Clonostachys rosea f. rosea IK726</name>
    <dbReference type="NCBI Taxonomy" id="1349383"/>
    <lineage>
        <taxon>Eukaryota</taxon>
        <taxon>Fungi</taxon>
        <taxon>Dikarya</taxon>
        <taxon>Ascomycota</taxon>
        <taxon>Pezizomycotina</taxon>
        <taxon>Sordariomycetes</taxon>
        <taxon>Hypocreomycetidae</taxon>
        <taxon>Hypocreales</taxon>
        <taxon>Bionectriaceae</taxon>
        <taxon>Clonostachys</taxon>
    </lineage>
</organism>
<sequence length="59" mass="6647">MFVFINIRLLPQILETDQQHQKPISPRAANTTINTWLNLAKLDEANENSVASGTAQINR</sequence>
<evidence type="ECO:0000313" key="1">
    <source>
        <dbReference type="EMBL" id="CAG9938758.1"/>
    </source>
</evidence>
<reference evidence="1" key="2">
    <citation type="submission" date="2021-10" db="EMBL/GenBank/DDBJ databases">
        <authorList>
            <person name="Piombo E."/>
        </authorList>
    </citation>
    <scope>NUCLEOTIDE SEQUENCE</scope>
</reference>
<comment type="caution">
    <text evidence="1">The sequence shown here is derived from an EMBL/GenBank/DDBJ whole genome shotgun (WGS) entry which is preliminary data.</text>
</comment>
<evidence type="ECO:0000313" key="2">
    <source>
        <dbReference type="Proteomes" id="UP000836387"/>
    </source>
</evidence>
<keyword evidence="2" id="KW-1185">Reference proteome</keyword>
<reference evidence="1" key="1">
    <citation type="submission" date="2020-04" db="EMBL/GenBank/DDBJ databases">
        <authorList>
            <person name="Broberg M."/>
        </authorList>
    </citation>
    <scope>NUCLEOTIDE SEQUENCE</scope>
</reference>
<proteinExistence type="predicted"/>
<protein>
    <submittedName>
        <fullName evidence="1">Uncharacterized protein</fullName>
    </submittedName>
</protein>
<name>A0ACA9TD05_BIOOC</name>